<keyword evidence="2" id="KW-1133">Transmembrane helix</keyword>
<dbReference type="InterPro" id="IPR004151">
    <property type="entry name" value="7TM_GPCR_serpentine_rcpt_Sre"/>
</dbReference>
<comment type="similarity">
    <text evidence="1">Belongs to the nematode receptor-like protein sre family.</text>
</comment>
<feature type="transmembrane region" description="Helical" evidence="2">
    <location>
        <begin position="94"/>
        <end position="115"/>
    </location>
</feature>
<dbReference type="GO" id="GO:0007606">
    <property type="term" value="P:sensory perception of chemical stimulus"/>
    <property type="evidence" value="ECO:0007669"/>
    <property type="project" value="InterPro"/>
</dbReference>
<feature type="non-terminal residue" evidence="3">
    <location>
        <position position="228"/>
    </location>
</feature>
<evidence type="ECO:0000313" key="4">
    <source>
        <dbReference type="Proteomes" id="UP001432027"/>
    </source>
</evidence>
<dbReference type="PANTHER" id="PTHR47521:SF7">
    <property type="entry name" value="SERPENTINE RECEPTOR CLASS EPSILON-6"/>
    <property type="match status" value="1"/>
</dbReference>
<feature type="transmembrane region" description="Helical" evidence="2">
    <location>
        <begin position="189"/>
        <end position="209"/>
    </location>
</feature>
<reference evidence="3" key="1">
    <citation type="submission" date="2023-10" db="EMBL/GenBank/DDBJ databases">
        <title>Genome assembly of Pristionchus species.</title>
        <authorList>
            <person name="Yoshida K."/>
            <person name="Sommer R.J."/>
        </authorList>
    </citation>
    <scope>NUCLEOTIDE SEQUENCE</scope>
    <source>
        <strain evidence="3">RS0144</strain>
    </source>
</reference>
<evidence type="ECO:0008006" key="5">
    <source>
        <dbReference type="Google" id="ProtNLM"/>
    </source>
</evidence>
<sequence length="228" mass="26354">LRLHLNFCISHAAISGLFRLYVIHHQYYGPNEKVATADMIACSLIREAFMAYFTSLYERGGRPTTIFFVVVEMIHLSSTYSASFLVVYGYSSDIANLVHDGMYMLAGLVFCLFVYRSDNRELEKILKRGTSHNSYSITRSYQLRENINLIKMFSRITVPLWAVSWPPFLLYPAFALITRYDHLRYYSIAFYDVNIPIIVVVVIVSVPLCQPQIAKHMPVGLRFSFFEE</sequence>
<proteinExistence type="inferred from homology"/>
<comment type="caution">
    <text evidence="3">The sequence shown here is derived from an EMBL/GenBank/DDBJ whole genome shotgun (WGS) entry which is preliminary data.</text>
</comment>
<evidence type="ECO:0000256" key="1">
    <source>
        <dbReference type="ARBA" id="ARBA00006803"/>
    </source>
</evidence>
<dbReference type="Proteomes" id="UP001432027">
    <property type="component" value="Unassembled WGS sequence"/>
</dbReference>
<accession>A0AAV5TH80</accession>
<dbReference type="Pfam" id="PF03125">
    <property type="entry name" value="Sre"/>
    <property type="match status" value="1"/>
</dbReference>
<name>A0AAV5TH80_9BILA</name>
<protein>
    <recommendedName>
        <fullName evidence="5">G protein-coupled receptor</fullName>
    </recommendedName>
</protein>
<evidence type="ECO:0000313" key="3">
    <source>
        <dbReference type="EMBL" id="GMS93675.1"/>
    </source>
</evidence>
<dbReference type="InterPro" id="IPR052860">
    <property type="entry name" value="NRL-GPCR1"/>
</dbReference>
<dbReference type="EMBL" id="BTSX01000004">
    <property type="protein sequence ID" value="GMS93675.1"/>
    <property type="molecule type" value="Genomic_DNA"/>
</dbReference>
<dbReference type="GO" id="GO:0016020">
    <property type="term" value="C:membrane"/>
    <property type="evidence" value="ECO:0007669"/>
    <property type="project" value="InterPro"/>
</dbReference>
<dbReference type="PANTHER" id="PTHR47521">
    <property type="entry name" value="SERPENTINE RECEPTOR, CLASS E (EPSILON)-RELATED"/>
    <property type="match status" value="1"/>
</dbReference>
<keyword evidence="4" id="KW-1185">Reference proteome</keyword>
<organism evidence="3 4">
    <name type="scientific">Pristionchus entomophagus</name>
    <dbReference type="NCBI Taxonomy" id="358040"/>
    <lineage>
        <taxon>Eukaryota</taxon>
        <taxon>Metazoa</taxon>
        <taxon>Ecdysozoa</taxon>
        <taxon>Nematoda</taxon>
        <taxon>Chromadorea</taxon>
        <taxon>Rhabditida</taxon>
        <taxon>Rhabditina</taxon>
        <taxon>Diplogasteromorpha</taxon>
        <taxon>Diplogasteroidea</taxon>
        <taxon>Neodiplogasteridae</taxon>
        <taxon>Pristionchus</taxon>
    </lineage>
</organism>
<evidence type="ECO:0000256" key="2">
    <source>
        <dbReference type="SAM" id="Phobius"/>
    </source>
</evidence>
<feature type="transmembrane region" description="Helical" evidence="2">
    <location>
        <begin position="158"/>
        <end position="177"/>
    </location>
</feature>
<gene>
    <name evidence="3" type="ORF">PENTCL1PPCAC_15850</name>
</gene>
<keyword evidence="2" id="KW-0812">Transmembrane</keyword>
<feature type="non-terminal residue" evidence="3">
    <location>
        <position position="1"/>
    </location>
</feature>
<keyword evidence="2" id="KW-0472">Membrane</keyword>
<dbReference type="AlphaFoldDB" id="A0AAV5TH80"/>
<feature type="transmembrane region" description="Helical" evidence="2">
    <location>
        <begin position="66"/>
        <end position="88"/>
    </location>
</feature>